<comment type="similarity">
    <text evidence="13">Belongs to the protein kinase superfamily. Ser/Thr protein kinase family.</text>
</comment>
<proteinExistence type="inferred from homology"/>
<dbReference type="GO" id="GO:0004674">
    <property type="term" value="F:protein serine/threonine kinase activity"/>
    <property type="evidence" value="ECO:0007669"/>
    <property type="project" value="UniProtKB-KW"/>
</dbReference>
<evidence type="ECO:0000259" key="16">
    <source>
        <dbReference type="PROSITE" id="PS50011"/>
    </source>
</evidence>
<feature type="binding site" evidence="14">
    <location>
        <position position="574"/>
    </location>
    <ligand>
        <name>ATP</name>
        <dbReference type="ChEBI" id="CHEBI:30616"/>
    </ligand>
</feature>
<evidence type="ECO:0000259" key="18">
    <source>
        <dbReference type="PROSITE" id="PS50948"/>
    </source>
</evidence>
<dbReference type="Pfam" id="PF08276">
    <property type="entry name" value="PAN_2"/>
    <property type="match status" value="1"/>
</dbReference>
<dbReference type="GO" id="GO:0005886">
    <property type="term" value="C:plasma membrane"/>
    <property type="evidence" value="ECO:0007669"/>
    <property type="project" value="UniProtKB-SubCell"/>
</dbReference>
<dbReference type="PROSITE" id="PS00108">
    <property type="entry name" value="PROTEIN_KINASE_ST"/>
    <property type="match status" value="1"/>
</dbReference>
<dbReference type="GO" id="GO:0106310">
    <property type="term" value="F:protein serine kinase activity"/>
    <property type="evidence" value="ECO:0007669"/>
    <property type="project" value="RHEA"/>
</dbReference>
<evidence type="ECO:0000256" key="12">
    <source>
        <dbReference type="ARBA" id="ARBA00048679"/>
    </source>
</evidence>
<comment type="catalytic activity">
    <reaction evidence="11 13">
        <text>L-threonyl-[protein] + ATP = O-phospho-L-threonyl-[protein] + ADP + H(+)</text>
        <dbReference type="Rhea" id="RHEA:46608"/>
        <dbReference type="Rhea" id="RHEA-COMP:11060"/>
        <dbReference type="Rhea" id="RHEA-COMP:11605"/>
        <dbReference type="ChEBI" id="CHEBI:15378"/>
        <dbReference type="ChEBI" id="CHEBI:30013"/>
        <dbReference type="ChEBI" id="CHEBI:30616"/>
        <dbReference type="ChEBI" id="CHEBI:61977"/>
        <dbReference type="ChEBI" id="CHEBI:456216"/>
        <dbReference type="EC" id="2.7.11.1"/>
    </reaction>
</comment>
<sequence>MKAVPPLFVYSFLFSSLLRITSTTLDTITPSHPIRDDHGETLVSAGGTFELGFFSPGILKNRFVGIWYVISKVTVVWVANRETPLENHSGVLKVTDNGILVLVDTTNNTTIWSSSNTSRTAGNHPTAQLFDSGNLVVKDKIIDQPDKILWQSFDYPCDTLLPDMKVGWDLATGLDRYLTSWKSTEDPAHGEFIGKLDRRGLPQPNPYYKVEFVLNETDVYKVYKLLNKSIFSRYVLNPSGIGQQFRWKDHTQSWERLSTFPVDQCENYATCGAYTSCNINRFPICECLKGFIPKSPKSWNSTDWSDGCVRGIPLGCNDGLDGFLTYEGVKLPDTSSSRFDRNMMSLKECEEWCLKNCSCTAYANLDIRNGGTGCLLWFAELVDMVEVAAGGQDLYVRVPTPVLEKRGAMLSPRPATPSTAITAAQTTVQDSLDCMLPGPLSRNNFESANLSPSGLLGFSAGSFVATPTSNSSNSLSPFVTSVRWTPLPLSRDLLSTEPSSSHLLLAVADRTRKRCQDIDNNNEGTNEDMELPIFDLAAIANATDNFSSSNKLGEGGFGSVYKGTLLGGQEIAVKRLSKNSGQGLNELKNEVILIAKLQHRNLVKLLGCCIQESEKLLIYEYMPNKSLDSFIFDQTKSRLLDWRMRNKIIGGIARGLLYLHEDSRLRIIHRDLKTSNILLDNSMTPKISDFGLAKTFGGDQTEANTNRIVGTLGYMSPEYAGYGEFSVKSDVFSFGVLVLEIVSGKKNKGSCDSSQRLNLLGHAWRLWIEDKPMELIDEFLSLGDSCTLSEVLRCIHIGLLCVQQRPEDRPNMSLVVLMLSSEISLPNPGQPGFYTEKALLEEDCSSKSLKRLQQMK</sequence>
<evidence type="ECO:0000256" key="1">
    <source>
        <dbReference type="ARBA" id="ARBA00004251"/>
    </source>
</evidence>
<dbReference type="InterPro" id="IPR003609">
    <property type="entry name" value="Pan_app"/>
</dbReference>
<dbReference type="Pfam" id="PF07714">
    <property type="entry name" value="PK_Tyr_Ser-Thr"/>
    <property type="match status" value="1"/>
</dbReference>
<accession>A0A2N9IY90</accession>
<dbReference type="PANTHER" id="PTHR27002:SF825">
    <property type="entry name" value="RECEPTOR-LIKE SERINE_THREONINE-PROTEIN KINASE"/>
    <property type="match status" value="1"/>
</dbReference>
<evidence type="ECO:0000256" key="14">
    <source>
        <dbReference type="PROSITE-ProRule" id="PRU10141"/>
    </source>
</evidence>
<dbReference type="InterPro" id="IPR001245">
    <property type="entry name" value="Ser-Thr/Tyr_kinase_cat_dom"/>
</dbReference>
<feature type="signal peptide" evidence="15">
    <location>
        <begin position="1"/>
        <end position="23"/>
    </location>
</feature>
<evidence type="ECO:0000256" key="13">
    <source>
        <dbReference type="PIRNR" id="PIRNR000641"/>
    </source>
</evidence>
<evidence type="ECO:0000256" key="9">
    <source>
        <dbReference type="ARBA" id="ARBA00023157"/>
    </source>
</evidence>
<dbReference type="InterPro" id="IPR017441">
    <property type="entry name" value="Protein_kinase_ATP_BS"/>
</dbReference>
<dbReference type="InterPro" id="IPR000858">
    <property type="entry name" value="S_locus_glycoprot_dom"/>
</dbReference>
<keyword evidence="2" id="KW-0472">Membrane</keyword>
<dbReference type="SMART" id="SM00108">
    <property type="entry name" value="B_lectin"/>
    <property type="match status" value="1"/>
</dbReference>
<dbReference type="Pfam" id="PF00954">
    <property type="entry name" value="S_locus_glycop"/>
    <property type="match status" value="1"/>
</dbReference>
<feature type="domain" description="Protein kinase" evidence="16">
    <location>
        <begin position="546"/>
        <end position="833"/>
    </location>
</feature>
<dbReference type="CDD" id="cd14066">
    <property type="entry name" value="STKc_IRAK"/>
    <property type="match status" value="1"/>
</dbReference>
<evidence type="ECO:0000256" key="15">
    <source>
        <dbReference type="SAM" id="SignalP"/>
    </source>
</evidence>
<dbReference type="Gene3D" id="2.90.10.10">
    <property type="entry name" value="Bulb-type lectin domain"/>
    <property type="match status" value="1"/>
</dbReference>
<dbReference type="Gene3D" id="3.50.4.10">
    <property type="entry name" value="Hepatocyte Growth Factor"/>
    <property type="match status" value="1"/>
</dbReference>
<keyword evidence="3 13" id="KW-0723">Serine/threonine-protein kinase</keyword>
<keyword evidence="9" id="KW-1015">Disulfide bond</keyword>
<evidence type="ECO:0000256" key="11">
    <source>
        <dbReference type="ARBA" id="ARBA00047899"/>
    </source>
</evidence>
<dbReference type="CDD" id="cd00028">
    <property type="entry name" value="B_lectin"/>
    <property type="match status" value="1"/>
</dbReference>
<dbReference type="InterPro" id="IPR001480">
    <property type="entry name" value="Bulb-type_lectin_dom"/>
</dbReference>
<keyword evidence="2" id="KW-1003">Cell membrane</keyword>
<evidence type="ECO:0000256" key="10">
    <source>
        <dbReference type="ARBA" id="ARBA00023180"/>
    </source>
</evidence>
<dbReference type="EMBL" id="OIVN01006264">
    <property type="protein sequence ID" value="SPD29230.1"/>
    <property type="molecule type" value="Genomic_DNA"/>
</dbReference>
<name>A0A2N9IY90_FAGSY</name>
<gene>
    <name evidence="19" type="ORF">FSB_LOCUS57112</name>
</gene>
<dbReference type="SMART" id="SM00473">
    <property type="entry name" value="PAN_AP"/>
    <property type="match status" value="1"/>
</dbReference>
<feature type="chain" id="PRO_5014640820" description="Receptor-like serine/threonine-protein kinase" evidence="15">
    <location>
        <begin position="24"/>
        <end position="856"/>
    </location>
</feature>
<dbReference type="InterPro" id="IPR011009">
    <property type="entry name" value="Kinase-like_dom_sf"/>
</dbReference>
<dbReference type="FunFam" id="2.90.10.10:FF:000004">
    <property type="entry name" value="G-type lectin S-receptor-like serine/threonine-protein kinase"/>
    <property type="match status" value="1"/>
</dbReference>
<dbReference type="PROSITE" id="PS50011">
    <property type="entry name" value="PROTEIN_KINASE_DOM"/>
    <property type="match status" value="1"/>
</dbReference>
<dbReference type="PANTHER" id="PTHR27002">
    <property type="entry name" value="RECEPTOR-LIKE SERINE/THREONINE-PROTEIN KINASE SD1-8"/>
    <property type="match status" value="1"/>
</dbReference>
<dbReference type="InterPro" id="IPR024171">
    <property type="entry name" value="SRK-like_kinase"/>
</dbReference>
<dbReference type="EC" id="2.7.11.1" evidence="13"/>
<dbReference type="Pfam" id="PF23751">
    <property type="entry name" value="Beta-prop_WDR11_1st"/>
    <property type="match status" value="1"/>
</dbReference>
<dbReference type="FunFam" id="1.10.510.10:FF:000060">
    <property type="entry name" value="G-type lectin S-receptor-like serine/threonine-protein kinase"/>
    <property type="match status" value="1"/>
</dbReference>
<feature type="domain" description="Bulb-type lectin" evidence="17">
    <location>
        <begin position="27"/>
        <end position="150"/>
    </location>
</feature>
<reference evidence="19" key="1">
    <citation type="submission" date="2018-02" db="EMBL/GenBank/DDBJ databases">
        <authorList>
            <person name="Cohen D.B."/>
            <person name="Kent A.D."/>
        </authorList>
    </citation>
    <scope>NUCLEOTIDE SEQUENCE</scope>
</reference>
<dbReference type="PROSITE" id="PS50948">
    <property type="entry name" value="PAN"/>
    <property type="match status" value="1"/>
</dbReference>
<evidence type="ECO:0000256" key="4">
    <source>
        <dbReference type="ARBA" id="ARBA00022679"/>
    </source>
</evidence>
<keyword evidence="5 15" id="KW-0732">Signal</keyword>
<dbReference type="PIRSF" id="PIRSF000641">
    <property type="entry name" value="SRK"/>
    <property type="match status" value="1"/>
</dbReference>
<evidence type="ECO:0000256" key="2">
    <source>
        <dbReference type="ARBA" id="ARBA00022475"/>
    </source>
</evidence>
<evidence type="ECO:0000256" key="3">
    <source>
        <dbReference type="ARBA" id="ARBA00022527"/>
    </source>
</evidence>
<dbReference type="PROSITE" id="PS00107">
    <property type="entry name" value="PROTEIN_KINASE_ATP"/>
    <property type="match status" value="1"/>
</dbReference>
<dbReference type="InterPro" id="IPR000719">
    <property type="entry name" value="Prot_kinase_dom"/>
</dbReference>
<dbReference type="FunFam" id="3.30.200.20:FF:000195">
    <property type="entry name" value="G-type lectin S-receptor-like serine/threonine-protein kinase"/>
    <property type="match status" value="1"/>
</dbReference>
<evidence type="ECO:0000256" key="6">
    <source>
        <dbReference type="ARBA" id="ARBA00022741"/>
    </source>
</evidence>
<dbReference type="InterPro" id="IPR057852">
    <property type="entry name" value="Beta-prop_WDR11_1st"/>
</dbReference>
<keyword evidence="10" id="KW-0325">Glycoprotein</keyword>
<feature type="domain" description="Apple" evidence="18">
    <location>
        <begin position="316"/>
        <end position="400"/>
    </location>
</feature>
<evidence type="ECO:0000256" key="5">
    <source>
        <dbReference type="ARBA" id="ARBA00022729"/>
    </source>
</evidence>
<keyword evidence="6 13" id="KW-0547">Nucleotide-binding</keyword>
<dbReference type="CDD" id="cd01098">
    <property type="entry name" value="PAN_AP_plant"/>
    <property type="match status" value="1"/>
</dbReference>
<dbReference type="Gene3D" id="1.10.510.10">
    <property type="entry name" value="Transferase(Phosphotransferase) domain 1"/>
    <property type="match status" value="1"/>
</dbReference>
<dbReference type="AlphaFoldDB" id="A0A2N9IY90"/>
<dbReference type="GO" id="GO:0005524">
    <property type="term" value="F:ATP binding"/>
    <property type="evidence" value="ECO:0007669"/>
    <property type="project" value="UniProtKB-UniRule"/>
</dbReference>
<dbReference type="SUPFAM" id="SSF56112">
    <property type="entry name" value="Protein kinase-like (PK-like)"/>
    <property type="match status" value="1"/>
</dbReference>
<organism evidence="19">
    <name type="scientific">Fagus sylvatica</name>
    <name type="common">Beechnut</name>
    <dbReference type="NCBI Taxonomy" id="28930"/>
    <lineage>
        <taxon>Eukaryota</taxon>
        <taxon>Viridiplantae</taxon>
        <taxon>Streptophyta</taxon>
        <taxon>Embryophyta</taxon>
        <taxon>Tracheophyta</taxon>
        <taxon>Spermatophyta</taxon>
        <taxon>Magnoliopsida</taxon>
        <taxon>eudicotyledons</taxon>
        <taxon>Gunneridae</taxon>
        <taxon>Pentapetalae</taxon>
        <taxon>rosids</taxon>
        <taxon>fabids</taxon>
        <taxon>Fagales</taxon>
        <taxon>Fagaceae</taxon>
        <taxon>Fagus</taxon>
    </lineage>
</organism>
<comment type="subcellular location">
    <subcellularLocation>
        <location evidence="1">Cell membrane</location>
        <topology evidence="1">Single-pass type I membrane protein</topology>
    </subcellularLocation>
</comment>
<dbReference type="Gene3D" id="3.30.200.20">
    <property type="entry name" value="Phosphorylase Kinase, domain 1"/>
    <property type="match status" value="1"/>
</dbReference>
<evidence type="ECO:0000256" key="8">
    <source>
        <dbReference type="ARBA" id="ARBA00022840"/>
    </source>
</evidence>
<dbReference type="SMART" id="SM00220">
    <property type="entry name" value="S_TKc"/>
    <property type="match status" value="1"/>
</dbReference>
<evidence type="ECO:0000256" key="7">
    <source>
        <dbReference type="ARBA" id="ARBA00022777"/>
    </source>
</evidence>
<dbReference type="InterPro" id="IPR036426">
    <property type="entry name" value="Bulb-type_lectin_dom_sf"/>
</dbReference>
<comment type="catalytic activity">
    <reaction evidence="12 13">
        <text>L-seryl-[protein] + ATP = O-phospho-L-seryl-[protein] + ADP + H(+)</text>
        <dbReference type="Rhea" id="RHEA:17989"/>
        <dbReference type="Rhea" id="RHEA-COMP:9863"/>
        <dbReference type="Rhea" id="RHEA-COMP:11604"/>
        <dbReference type="ChEBI" id="CHEBI:15378"/>
        <dbReference type="ChEBI" id="CHEBI:29999"/>
        <dbReference type="ChEBI" id="CHEBI:30616"/>
        <dbReference type="ChEBI" id="CHEBI:83421"/>
        <dbReference type="ChEBI" id="CHEBI:456216"/>
        <dbReference type="EC" id="2.7.11.1"/>
    </reaction>
</comment>
<dbReference type="SUPFAM" id="SSF51110">
    <property type="entry name" value="alpha-D-mannose-specific plant lectins"/>
    <property type="match status" value="1"/>
</dbReference>
<dbReference type="GO" id="GO:0048544">
    <property type="term" value="P:recognition of pollen"/>
    <property type="evidence" value="ECO:0007669"/>
    <property type="project" value="InterPro"/>
</dbReference>
<dbReference type="PROSITE" id="PS50927">
    <property type="entry name" value="BULB_LECTIN"/>
    <property type="match status" value="1"/>
</dbReference>
<evidence type="ECO:0000313" key="19">
    <source>
        <dbReference type="EMBL" id="SPD29230.1"/>
    </source>
</evidence>
<dbReference type="InterPro" id="IPR008271">
    <property type="entry name" value="Ser/Thr_kinase_AS"/>
</dbReference>
<dbReference type="Pfam" id="PF01453">
    <property type="entry name" value="B_lectin"/>
    <property type="match status" value="1"/>
</dbReference>
<protein>
    <recommendedName>
        <fullName evidence="13">Receptor-like serine/threonine-protein kinase</fullName>
        <ecNumber evidence="13">2.7.11.1</ecNumber>
    </recommendedName>
</protein>
<keyword evidence="4 13" id="KW-0808">Transferase</keyword>
<evidence type="ECO:0000259" key="17">
    <source>
        <dbReference type="PROSITE" id="PS50927"/>
    </source>
</evidence>
<keyword evidence="8 13" id="KW-0067">ATP-binding</keyword>
<keyword evidence="7 13" id="KW-0418">Kinase</keyword>